<dbReference type="InterPro" id="IPR053721">
    <property type="entry name" value="Fimbrial_Adhesin_Reg"/>
</dbReference>
<protein>
    <submittedName>
        <fullName evidence="3">Fimbrial regulatory proteine</fullName>
    </submittedName>
</protein>
<keyword evidence="1" id="KW-0805">Transcription regulation</keyword>
<sequence>MAQHEVITRGGDAFLLKLRESALSSGSMSEEQFFY</sequence>
<dbReference type="Gene3D" id="1.10.10.2690">
    <property type="match status" value="1"/>
</dbReference>
<keyword evidence="2" id="KW-0804">Transcription</keyword>
<reference evidence="3" key="2">
    <citation type="submission" date="2016-12" db="EMBL/GenBank/DDBJ databases">
        <authorList>
            <person name="Song W.-J."/>
            <person name="Kurnit D.M."/>
        </authorList>
    </citation>
    <scope>NUCLEOTIDE SEQUENCE</scope>
    <source>
        <strain evidence="3">4787 o115:v165:f165</strain>
    </source>
</reference>
<evidence type="ECO:0000256" key="1">
    <source>
        <dbReference type="ARBA" id="ARBA00023015"/>
    </source>
</evidence>
<organism evidence="3">
    <name type="scientific">Escherichia coli</name>
    <dbReference type="NCBI Taxonomy" id="562"/>
    <lineage>
        <taxon>Bacteria</taxon>
        <taxon>Pseudomonadati</taxon>
        <taxon>Pseudomonadota</taxon>
        <taxon>Gammaproteobacteria</taxon>
        <taxon>Enterobacterales</taxon>
        <taxon>Enterobacteriaceae</taxon>
        <taxon>Escherichia</taxon>
    </lineage>
</organism>
<dbReference type="AlphaFoldDB" id="Q46688"/>
<gene>
    <name evidence="3" type="primary">f1652B</name>
</gene>
<evidence type="ECO:0000313" key="3">
    <source>
        <dbReference type="EMBL" id="AAA97531.1"/>
    </source>
</evidence>
<dbReference type="EMBL" id="U09857">
    <property type="protein sequence ID" value="AAA97531.1"/>
    <property type="molecule type" value="Genomic_DNA"/>
</dbReference>
<proteinExistence type="predicted"/>
<accession>Q46688</accession>
<evidence type="ECO:0000256" key="2">
    <source>
        <dbReference type="ARBA" id="ARBA00023163"/>
    </source>
</evidence>
<name>Q46688_ECOLX</name>
<reference evidence="3" key="1">
    <citation type="journal article" date="1995" name="Microbiology">
        <title>Cloning of determinants encoding F165(2) fimbriae from porcine septicaemic Escherichia coli confirms their identity as F1C fimbriae.</title>
        <authorList>
            <person name="Harel J."/>
            <person name="Jacques M."/>
            <person name="Fairbrother J.M."/>
            <person name="Bosse M."/>
            <person name="Forget C."/>
        </authorList>
    </citation>
    <scope>NUCLEOTIDE SEQUENCE</scope>
    <source>
        <strain evidence="3">4787 o115:v165:f165</strain>
    </source>
</reference>